<evidence type="ECO:0000313" key="6">
    <source>
        <dbReference type="Proteomes" id="UP000339249"/>
    </source>
</evidence>
<dbReference type="PANTHER" id="PTHR30126:SF2">
    <property type="entry name" value="HTH-TYPE TRANSCRIPTIONAL REGULATOR YJIE"/>
    <property type="match status" value="1"/>
</dbReference>
<proteinExistence type="inferred from homology"/>
<dbReference type="InterPro" id="IPR000847">
    <property type="entry name" value="LysR_HTH_N"/>
</dbReference>
<evidence type="ECO:0000259" key="4">
    <source>
        <dbReference type="PROSITE" id="PS50931"/>
    </source>
</evidence>
<evidence type="ECO:0000256" key="2">
    <source>
        <dbReference type="ARBA" id="ARBA00023015"/>
    </source>
</evidence>
<keyword evidence="2" id="KW-0805">Transcription regulation</keyword>
<evidence type="ECO:0000313" key="5">
    <source>
        <dbReference type="EMBL" id="VTN09822.1"/>
    </source>
</evidence>
<feature type="domain" description="HTH lysR-type" evidence="4">
    <location>
        <begin position="5"/>
        <end position="62"/>
    </location>
</feature>
<evidence type="ECO:0000256" key="3">
    <source>
        <dbReference type="ARBA" id="ARBA00023163"/>
    </source>
</evidence>
<accession>A0A4U9CYG6</accession>
<dbReference type="SUPFAM" id="SSF46785">
    <property type="entry name" value="Winged helix' DNA-binding domain"/>
    <property type="match status" value="1"/>
</dbReference>
<reference evidence="5 6" key="1">
    <citation type="submission" date="2019-04" db="EMBL/GenBank/DDBJ databases">
        <authorList>
            <consortium name="Pathogen Informatics"/>
        </authorList>
    </citation>
    <scope>NUCLEOTIDE SEQUENCE [LARGE SCALE GENOMIC DNA]</scope>
    <source>
        <strain evidence="5 6">NCTC9185</strain>
    </source>
</reference>
<dbReference type="PROSITE" id="PS50931">
    <property type="entry name" value="HTH_LYSR"/>
    <property type="match status" value="1"/>
</dbReference>
<dbReference type="PANTHER" id="PTHR30126">
    <property type="entry name" value="HTH-TYPE TRANSCRIPTIONAL REGULATOR"/>
    <property type="match status" value="1"/>
</dbReference>
<evidence type="ECO:0000256" key="1">
    <source>
        <dbReference type="ARBA" id="ARBA00009437"/>
    </source>
</evidence>
<dbReference type="AlphaFoldDB" id="A0A4U9CYG6"/>
<dbReference type="GO" id="GO:0000976">
    <property type="term" value="F:transcription cis-regulatory region binding"/>
    <property type="evidence" value="ECO:0007669"/>
    <property type="project" value="TreeGrafter"/>
</dbReference>
<gene>
    <name evidence="5" type="primary">benM_3</name>
    <name evidence="5" type="ORF">NCTC9185_01724</name>
</gene>
<protein>
    <submittedName>
        <fullName evidence="5">Ben and cat operon transcriptional regulator</fullName>
    </submittedName>
</protein>
<name>A0A4U9CYG6_RAOTE</name>
<organism evidence="5 6">
    <name type="scientific">Raoultella terrigena</name>
    <name type="common">Klebsiella terrigena</name>
    <dbReference type="NCBI Taxonomy" id="577"/>
    <lineage>
        <taxon>Bacteria</taxon>
        <taxon>Pseudomonadati</taxon>
        <taxon>Pseudomonadota</taxon>
        <taxon>Gammaproteobacteria</taxon>
        <taxon>Enterobacterales</taxon>
        <taxon>Enterobacteriaceae</taxon>
        <taxon>Klebsiella/Raoultella group</taxon>
        <taxon>Raoultella</taxon>
    </lineage>
</organism>
<dbReference type="Gene3D" id="1.10.10.10">
    <property type="entry name" value="Winged helix-like DNA-binding domain superfamily/Winged helix DNA-binding domain"/>
    <property type="match status" value="1"/>
</dbReference>
<dbReference type="PRINTS" id="PR00039">
    <property type="entry name" value="HTHLYSR"/>
</dbReference>
<dbReference type="EMBL" id="CABDVU010000001">
    <property type="protein sequence ID" value="VTN09822.1"/>
    <property type="molecule type" value="Genomic_DNA"/>
</dbReference>
<dbReference type="GO" id="GO:0003700">
    <property type="term" value="F:DNA-binding transcription factor activity"/>
    <property type="evidence" value="ECO:0007669"/>
    <property type="project" value="InterPro"/>
</dbReference>
<dbReference type="Pfam" id="PF00126">
    <property type="entry name" value="HTH_1"/>
    <property type="match status" value="1"/>
</dbReference>
<sequence length="88" mass="10019">MLANLEVKWLYDVIALEESRSFTLAAKTRNISQSSFSRRIQALEASLGFSIFDRGVNPLQLTTRGKIFVGYARNMLDDMDFQISRIKG</sequence>
<dbReference type="InterPro" id="IPR036388">
    <property type="entry name" value="WH-like_DNA-bd_sf"/>
</dbReference>
<dbReference type="Proteomes" id="UP000339249">
    <property type="component" value="Unassembled WGS sequence"/>
</dbReference>
<keyword evidence="3" id="KW-0804">Transcription</keyword>
<comment type="similarity">
    <text evidence="1">Belongs to the LysR transcriptional regulatory family.</text>
</comment>
<dbReference type="InterPro" id="IPR036390">
    <property type="entry name" value="WH_DNA-bd_sf"/>
</dbReference>